<protein>
    <recommendedName>
        <fullName evidence="5">Glutamine amidotransferase domain-containing protein</fullName>
    </recommendedName>
</protein>
<dbReference type="Gene3D" id="3.40.50.880">
    <property type="match status" value="1"/>
</dbReference>
<dbReference type="PANTHER" id="PTHR42695">
    <property type="entry name" value="GLUTAMINE AMIDOTRANSFERASE YLR126C-RELATED"/>
    <property type="match status" value="1"/>
</dbReference>
<organism evidence="1 4">
    <name type="scientific">Adineta steineri</name>
    <dbReference type="NCBI Taxonomy" id="433720"/>
    <lineage>
        <taxon>Eukaryota</taxon>
        <taxon>Metazoa</taxon>
        <taxon>Spiralia</taxon>
        <taxon>Gnathifera</taxon>
        <taxon>Rotifera</taxon>
        <taxon>Eurotatoria</taxon>
        <taxon>Bdelloidea</taxon>
        <taxon>Adinetida</taxon>
        <taxon>Adinetidae</taxon>
        <taxon>Adineta</taxon>
    </lineage>
</organism>
<dbReference type="EMBL" id="CAJNOM010000001">
    <property type="protein sequence ID" value="CAF0728016.1"/>
    <property type="molecule type" value="Genomic_DNA"/>
</dbReference>
<dbReference type="InterPro" id="IPR029062">
    <property type="entry name" value="Class_I_gatase-like"/>
</dbReference>
<sequence length="274" mass="30683">MSSDVSSAVVRRRELILIIDLLPSMENVNEAQWTSEWLKNSNPNIETRIFQGIDACWPNETELKDCLGVVTTGSTYSCVEDYPHTESLFKFFKTVILLGIPLLTICYSAQMLVRWLAGKENVTCLPEPHIGSIRIQSLTHGDTNHCFSLLNNMVDEPLISSIAQSDGFILPDEHKKFSVQVGSLMKETCFVHQASAIKWKYQGFQLLGLPVWGIQFHPNWPADGAEAVFRIVKSHNSDIVVQRQGIFDDIGRHRVACRFLSACCTNLPSSSGIV</sequence>
<evidence type="ECO:0000313" key="1">
    <source>
        <dbReference type="EMBL" id="CAF0728016.1"/>
    </source>
</evidence>
<gene>
    <name evidence="2" type="ORF">BJG266_LOCUS7648</name>
    <name evidence="3" type="ORF">QVE165_LOCUS23147</name>
    <name evidence="1" type="ORF">QVE165_LOCUS7</name>
</gene>
<dbReference type="EMBL" id="CAJNOM010000156">
    <property type="protein sequence ID" value="CAF1153448.1"/>
    <property type="molecule type" value="Genomic_DNA"/>
</dbReference>
<dbReference type="InterPro" id="IPR044992">
    <property type="entry name" value="ChyE-like"/>
</dbReference>
<dbReference type="PANTHER" id="PTHR42695:SF5">
    <property type="entry name" value="GLUTAMINE AMIDOTRANSFERASE YLR126C-RELATED"/>
    <property type="match status" value="1"/>
</dbReference>
<dbReference type="EMBL" id="CAJNOI010000023">
    <property type="protein sequence ID" value="CAF0847312.1"/>
    <property type="molecule type" value="Genomic_DNA"/>
</dbReference>
<evidence type="ECO:0000313" key="3">
    <source>
        <dbReference type="EMBL" id="CAF1153448.1"/>
    </source>
</evidence>
<name>A0A813MXX0_9BILA</name>
<proteinExistence type="predicted"/>
<evidence type="ECO:0008006" key="5">
    <source>
        <dbReference type="Google" id="ProtNLM"/>
    </source>
</evidence>
<dbReference type="SUPFAM" id="SSF52317">
    <property type="entry name" value="Class I glutamine amidotransferase-like"/>
    <property type="match status" value="1"/>
</dbReference>
<keyword evidence="4" id="KW-1185">Reference proteome</keyword>
<dbReference type="Proteomes" id="UP000663877">
    <property type="component" value="Unassembled WGS sequence"/>
</dbReference>
<reference evidence="1" key="1">
    <citation type="submission" date="2021-02" db="EMBL/GenBank/DDBJ databases">
        <authorList>
            <person name="Nowell W R."/>
        </authorList>
    </citation>
    <scope>NUCLEOTIDE SEQUENCE</scope>
</reference>
<accession>A0A813MXX0</accession>
<dbReference type="Proteomes" id="UP000663832">
    <property type="component" value="Unassembled WGS sequence"/>
</dbReference>
<dbReference type="OrthoDB" id="10076189at2759"/>
<evidence type="ECO:0000313" key="2">
    <source>
        <dbReference type="EMBL" id="CAF0847312.1"/>
    </source>
</evidence>
<evidence type="ECO:0000313" key="4">
    <source>
        <dbReference type="Proteomes" id="UP000663832"/>
    </source>
</evidence>
<dbReference type="GO" id="GO:0005829">
    <property type="term" value="C:cytosol"/>
    <property type="evidence" value="ECO:0007669"/>
    <property type="project" value="TreeGrafter"/>
</dbReference>
<comment type="caution">
    <text evidence="1">The sequence shown here is derived from an EMBL/GenBank/DDBJ whole genome shotgun (WGS) entry which is preliminary data.</text>
</comment>
<dbReference type="AlphaFoldDB" id="A0A813MXX0"/>